<protein>
    <submittedName>
        <fullName evidence="2">Uncharacterized protein</fullName>
    </submittedName>
</protein>
<evidence type="ECO:0000313" key="2">
    <source>
        <dbReference type="EMBL" id="MFC0865796.1"/>
    </source>
</evidence>
<comment type="caution">
    <text evidence="2">The sequence shown here is derived from an EMBL/GenBank/DDBJ whole genome shotgun (WGS) entry which is preliminary data.</text>
</comment>
<reference evidence="2 3" key="1">
    <citation type="submission" date="2024-09" db="EMBL/GenBank/DDBJ databases">
        <authorList>
            <person name="Sun Q."/>
            <person name="Mori K."/>
        </authorList>
    </citation>
    <scope>NUCLEOTIDE SEQUENCE [LARGE SCALE GENOMIC DNA]</scope>
    <source>
        <strain evidence="2 3">TBRC 1851</strain>
    </source>
</reference>
<dbReference type="Proteomes" id="UP001589870">
    <property type="component" value="Unassembled WGS sequence"/>
</dbReference>
<sequence length="60" mass="6838">MRKGLAMGERDQQQEQFTQLARLGWAFSWRRDASQGRQQGDHVRVLDEQAPPKITPTASA</sequence>
<keyword evidence="3" id="KW-1185">Reference proteome</keyword>
<dbReference type="EMBL" id="JBHMQT010000058">
    <property type="protein sequence ID" value="MFC0865796.1"/>
    <property type="molecule type" value="Genomic_DNA"/>
</dbReference>
<accession>A0ABV6UC72</accession>
<evidence type="ECO:0000313" key="3">
    <source>
        <dbReference type="Proteomes" id="UP001589870"/>
    </source>
</evidence>
<dbReference type="RefSeq" id="WP_394303805.1">
    <property type="nucleotide sequence ID" value="NZ_JBHMQT010000058.1"/>
</dbReference>
<gene>
    <name evidence="2" type="ORF">ACFHYQ_26200</name>
</gene>
<feature type="compositionally biased region" description="Basic and acidic residues" evidence="1">
    <location>
        <begin position="32"/>
        <end position="47"/>
    </location>
</feature>
<feature type="region of interest" description="Disordered" evidence="1">
    <location>
        <begin position="32"/>
        <end position="60"/>
    </location>
</feature>
<proteinExistence type="predicted"/>
<name>A0ABV6UC72_9ACTN</name>
<evidence type="ECO:0000256" key="1">
    <source>
        <dbReference type="SAM" id="MobiDB-lite"/>
    </source>
</evidence>
<organism evidence="2 3">
    <name type="scientific">Sphaerimonospora cavernae</name>
    <dbReference type="NCBI Taxonomy" id="1740611"/>
    <lineage>
        <taxon>Bacteria</taxon>
        <taxon>Bacillati</taxon>
        <taxon>Actinomycetota</taxon>
        <taxon>Actinomycetes</taxon>
        <taxon>Streptosporangiales</taxon>
        <taxon>Streptosporangiaceae</taxon>
        <taxon>Sphaerimonospora</taxon>
    </lineage>
</organism>